<accession>A0A553ZFS7</accession>
<organism evidence="6 7">
    <name type="scientific">Streptomyces benahoarensis</name>
    <dbReference type="NCBI Taxonomy" id="2595054"/>
    <lineage>
        <taxon>Bacteria</taxon>
        <taxon>Bacillati</taxon>
        <taxon>Actinomycetota</taxon>
        <taxon>Actinomycetes</taxon>
        <taxon>Kitasatosporales</taxon>
        <taxon>Streptomycetaceae</taxon>
        <taxon>Streptomyces</taxon>
    </lineage>
</organism>
<evidence type="ECO:0000256" key="2">
    <source>
        <dbReference type="ARBA" id="ARBA00022729"/>
    </source>
</evidence>
<evidence type="ECO:0000256" key="1">
    <source>
        <dbReference type="ARBA" id="ARBA00022670"/>
    </source>
</evidence>
<evidence type="ECO:0000256" key="4">
    <source>
        <dbReference type="SAM" id="MobiDB-lite"/>
    </source>
</evidence>
<feature type="signal peptide" evidence="5">
    <location>
        <begin position="1"/>
        <end position="20"/>
    </location>
</feature>
<protein>
    <submittedName>
        <fullName evidence="6">Aminopeptidase</fullName>
    </submittedName>
</protein>
<dbReference type="InterPro" id="IPR008761">
    <property type="entry name" value="Peptidase_S37"/>
</dbReference>
<keyword evidence="3" id="KW-0378">Hydrolase</keyword>
<dbReference type="PANTHER" id="PTHR11010:SF38">
    <property type="entry name" value="LYSOSOMAL PRO-X CARBOXYPEPTIDASE"/>
    <property type="match status" value="1"/>
</dbReference>
<dbReference type="OrthoDB" id="3979391at2"/>
<dbReference type="PANTHER" id="PTHR11010">
    <property type="entry name" value="PROTEASE S28 PRO-X CARBOXYPEPTIDASE-RELATED"/>
    <property type="match status" value="1"/>
</dbReference>
<gene>
    <name evidence="6" type="ORF">FNZ23_13990</name>
</gene>
<dbReference type="GO" id="GO:0004177">
    <property type="term" value="F:aminopeptidase activity"/>
    <property type="evidence" value="ECO:0007669"/>
    <property type="project" value="UniProtKB-KW"/>
</dbReference>
<evidence type="ECO:0000313" key="7">
    <source>
        <dbReference type="Proteomes" id="UP000320888"/>
    </source>
</evidence>
<comment type="caution">
    <text evidence="6">The sequence shown here is derived from an EMBL/GenBank/DDBJ whole genome shotgun (WGS) entry which is preliminary data.</text>
</comment>
<feature type="region of interest" description="Disordered" evidence="4">
    <location>
        <begin position="446"/>
        <end position="470"/>
    </location>
</feature>
<feature type="chain" id="PRO_5038459626" evidence="5">
    <location>
        <begin position="21"/>
        <end position="470"/>
    </location>
</feature>
<sequence length="470" mass="53344">MRRTLSWLVPLAVLIGTAGATTAPAGAATAAPETQDIKERLLAIPGMHLVEEKPVDGYRYFVLTYTQPVDHRHPARGTFEQRLTVLHKAVDRPTVFYTSGYNVSTTPSRSEPTQIIDGNQVSLEYRYFTPSRPQPADWKKLDIRQAADDQHRIYQALHRIYGKNWIATGGSKGGMTATYYRRFHPDDMNGTVAYVAPNDVVNDEDSAYDRFFRTVGTPECRTALHALTREALNRRDEMDERFARWAEKEKKTFRLFGSVDRAYEVLVTDLEFGFWQYQPAATACKDVPSPDVSTDALWTWMDEVGGFDSYTDQGVEPYTPYYYQAGTQLGEPGYGYPHLKGLLKYPGINNSRTFVPRDIPMRFDKRAMPDVDRWVRHHAQRMMFVNGQWDPWSSEHFELGKGARDSSVYTVPGGNHGSNIAKLKDADRTKATASLLKWAGVATDGKATAQAPYDRKLDRQELRRTPPLRP</sequence>
<keyword evidence="2 5" id="KW-0732">Signal</keyword>
<dbReference type="Proteomes" id="UP000320888">
    <property type="component" value="Unassembled WGS sequence"/>
</dbReference>
<proteinExistence type="predicted"/>
<reference evidence="6 7" key="1">
    <citation type="submission" date="2019-07" db="EMBL/GenBank/DDBJ databases">
        <title>Draft genome for Streptomyces benahoarensis MZ03-48.</title>
        <authorList>
            <person name="Gonzalez-Pimentel J.L."/>
        </authorList>
    </citation>
    <scope>NUCLEOTIDE SEQUENCE [LARGE SCALE GENOMIC DNA]</scope>
    <source>
        <strain evidence="6 7">MZ03-48</strain>
    </source>
</reference>
<evidence type="ECO:0000313" key="6">
    <source>
        <dbReference type="EMBL" id="TSB40298.1"/>
    </source>
</evidence>
<dbReference type="GO" id="GO:0008239">
    <property type="term" value="F:dipeptidyl-peptidase activity"/>
    <property type="evidence" value="ECO:0007669"/>
    <property type="project" value="TreeGrafter"/>
</dbReference>
<dbReference type="RefSeq" id="WP_143940130.1">
    <property type="nucleotide sequence ID" value="NZ_VKLS01000144.1"/>
</dbReference>
<keyword evidence="7" id="KW-1185">Reference proteome</keyword>
<dbReference type="SUPFAM" id="SSF53474">
    <property type="entry name" value="alpha/beta-Hydrolases"/>
    <property type="match status" value="1"/>
</dbReference>
<evidence type="ECO:0000256" key="5">
    <source>
        <dbReference type="SAM" id="SignalP"/>
    </source>
</evidence>
<keyword evidence="6" id="KW-0031">Aminopeptidase</keyword>
<dbReference type="InterPro" id="IPR029058">
    <property type="entry name" value="AB_hydrolase_fold"/>
</dbReference>
<keyword evidence="1" id="KW-0645">Protease</keyword>
<feature type="compositionally biased region" description="Basic and acidic residues" evidence="4">
    <location>
        <begin position="453"/>
        <end position="464"/>
    </location>
</feature>
<dbReference type="GO" id="GO:0006508">
    <property type="term" value="P:proteolysis"/>
    <property type="evidence" value="ECO:0007669"/>
    <property type="project" value="UniProtKB-KW"/>
</dbReference>
<dbReference type="Pfam" id="PF05576">
    <property type="entry name" value="Peptidase_S37"/>
    <property type="match status" value="1"/>
</dbReference>
<name>A0A553ZFS7_9ACTN</name>
<evidence type="ECO:0000256" key="3">
    <source>
        <dbReference type="ARBA" id="ARBA00022801"/>
    </source>
</evidence>
<dbReference type="EMBL" id="VKLS01000144">
    <property type="protein sequence ID" value="TSB40298.1"/>
    <property type="molecule type" value="Genomic_DNA"/>
</dbReference>
<dbReference type="Gene3D" id="3.40.50.1820">
    <property type="entry name" value="alpha/beta hydrolase"/>
    <property type="match status" value="1"/>
</dbReference>
<dbReference type="AlphaFoldDB" id="A0A553ZFS7"/>